<dbReference type="KEGG" id="ica:Intca_1956"/>
<dbReference type="eggNOG" id="ENOG5032S47">
    <property type="taxonomic scope" value="Bacteria"/>
</dbReference>
<accession>E6SBV8</accession>
<proteinExistence type="predicted"/>
<dbReference type="Pfam" id="PF18726">
    <property type="entry name" value="HEPN_SAV_6107"/>
    <property type="match status" value="1"/>
</dbReference>
<evidence type="ECO:0000259" key="2">
    <source>
        <dbReference type="Pfam" id="PF18726"/>
    </source>
</evidence>
<organism evidence="3 4">
    <name type="scientific">Intrasporangium calvum (strain ATCC 23552 / DSM 43043 / JCM 3097 / NBRC 12989 / NCIMB 10167 / NRRL B-3866 / 7 KIP)</name>
    <dbReference type="NCBI Taxonomy" id="710696"/>
    <lineage>
        <taxon>Bacteria</taxon>
        <taxon>Bacillati</taxon>
        <taxon>Actinomycetota</taxon>
        <taxon>Actinomycetes</taxon>
        <taxon>Micrococcales</taxon>
        <taxon>Intrasporangiaceae</taxon>
        <taxon>Intrasporangium</taxon>
    </lineage>
</organism>
<gene>
    <name evidence="3" type="ordered locus">Intca_1956</name>
</gene>
<feature type="region of interest" description="Disordered" evidence="1">
    <location>
        <begin position="1"/>
        <end position="35"/>
    </location>
</feature>
<dbReference type="Proteomes" id="UP000008914">
    <property type="component" value="Chromosome"/>
</dbReference>
<evidence type="ECO:0000313" key="4">
    <source>
        <dbReference type="Proteomes" id="UP000008914"/>
    </source>
</evidence>
<feature type="compositionally biased region" description="Low complexity" evidence="1">
    <location>
        <begin position="1"/>
        <end position="24"/>
    </location>
</feature>
<protein>
    <recommendedName>
        <fullName evidence="2">SAV-6107-like HEPN domain-containing protein</fullName>
    </recommendedName>
</protein>
<reference evidence="3 4" key="1">
    <citation type="journal article" date="2010" name="Stand. Genomic Sci.">
        <title>Complete genome sequence of Intrasporangium calvum type strain (7 KIP).</title>
        <authorList>
            <person name="Del Rio T.G."/>
            <person name="Chertkov O."/>
            <person name="Yasawong M."/>
            <person name="Lucas S."/>
            <person name="Deshpande S."/>
            <person name="Cheng J.F."/>
            <person name="Detter C."/>
            <person name="Tapia R."/>
            <person name="Han C."/>
            <person name="Goodwin L."/>
            <person name="Pitluck S."/>
            <person name="Liolios K."/>
            <person name="Ivanova N."/>
            <person name="Mavromatis K."/>
            <person name="Pati A."/>
            <person name="Chen A."/>
            <person name="Palaniappan K."/>
            <person name="Land M."/>
            <person name="Hauser L."/>
            <person name="Chang Y.J."/>
            <person name="Jeffries C.D."/>
            <person name="Rohde M."/>
            <person name="Pukall R."/>
            <person name="Sikorski J."/>
            <person name="Goker M."/>
            <person name="Woyke T."/>
            <person name="Bristow J."/>
            <person name="Eisen J.A."/>
            <person name="Markowitz V."/>
            <person name="Hugenholtz P."/>
            <person name="Kyrpides N.C."/>
            <person name="Klenk H.P."/>
            <person name="Lapidus A."/>
        </authorList>
    </citation>
    <scope>NUCLEOTIDE SEQUENCE [LARGE SCALE GENOMIC DNA]</scope>
    <source>
        <strain evidence="4">ATCC 23552 / DSM 43043 / JCM 3097 / NBRC 12989 / 7 KIP</strain>
    </source>
</reference>
<dbReference type="STRING" id="710696.Intca_1956"/>
<dbReference type="InterPro" id="IPR040891">
    <property type="entry name" value="HEPN_SAV_6107"/>
</dbReference>
<feature type="region of interest" description="Disordered" evidence="1">
    <location>
        <begin position="180"/>
        <end position="202"/>
    </location>
</feature>
<keyword evidence="4" id="KW-1185">Reference proteome</keyword>
<feature type="domain" description="SAV-6107-like HEPN" evidence="2">
    <location>
        <begin position="56"/>
        <end position="148"/>
    </location>
</feature>
<dbReference type="HOGENOM" id="CLU_096112_0_1_11"/>
<sequence length="202" mass="21353">MTIASTQTSPSTGSGSTSRSPSWGRPDRDSSPFRRPPISVAVLDLLERARCTLEDACRTADASERYRDAHLGALRAAAAIVAARTTPSARSRPRSVWQVLPGVAPELAEWAAFFAACSTHRSVIDRGGRIPAREADDLLRQAEMFLEIAQDLLGVPLTIPLPELTTPLLVSTSAAQTQVPLGGASSGWAAPSSTPAPGDRLD</sequence>
<evidence type="ECO:0000256" key="1">
    <source>
        <dbReference type="SAM" id="MobiDB-lite"/>
    </source>
</evidence>
<name>E6SBV8_INTC7</name>
<dbReference type="AlphaFoldDB" id="E6SBV8"/>
<dbReference type="EMBL" id="CP002343">
    <property type="protein sequence ID" value="ADU48467.1"/>
    <property type="molecule type" value="Genomic_DNA"/>
</dbReference>
<evidence type="ECO:0000313" key="3">
    <source>
        <dbReference type="EMBL" id="ADU48467.1"/>
    </source>
</evidence>